<organism evidence="2">
    <name type="scientific">Nothobranchius korthausae</name>
    <dbReference type="NCBI Taxonomy" id="1143690"/>
    <lineage>
        <taxon>Eukaryota</taxon>
        <taxon>Metazoa</taxon>
        <taxon>Chordata</taxon>
        <taxon>Craniata</taxon>
        <taxon>Vertebrata</taxon>
        <taxon>Euteleostomi</taxon>
        <taxon>Actinopterygii</taxon>
        <taxon>Neopterygii</taxon>
        <taxon>Teleostei</taxon>
        <taxon>Neoteleostei</taxon>
        <taxon>Acanthomorphata</taxon>
        <taxon>Ovalentaria</taxon>
        <taxon>Atherinomorphae</taxon>
        <taxon>Cyprinodontiformes</taxon>
        <taxon>Nothobranchiidae</taxon>
        <taxon>Nothobranchius</taxon>
    </lineage>
</organism>
<reference evidence="2" key="1">
    <citation type="submission" date="2016-05" db="EMBL/GenBank/DDBJ databases">
        <authorList>
            <person name="Lavstsen T."/>
            <person name="Jespersen J.S."/>
        </authorList>
    </citation>
    <scope>NUCLEOTIDE SEQUENCE</scope>
    <source>
        <tissue evidence="2">Brain</tissue>
    </source>
</reference>
<dbReference type="EMBL" id="HAEC01011075">
    <property type="protein sequence ID" value="SBQ79291.1"/>
    <property type="molecule type" value="Transcribed_RNA"/>
</dbReference>
<feature type="signal peptide" evidence="1">
    <location>
        <begin position="1"/>
        <end position="23"/>
    </location>
</feature>
<evidence type="ECO:0000256" key="1">
    <source>
        <dbReference type="SAM" id="SignalP"/>
    </source>
</evidence>
<feature type="non-terminal residue" evidence="2">
    <location>
        <position position="117"/>
    </location>
</feature>
<reference evidence="2" key="2">
    <citation type="submission" date="2016-06" db="EMBL/GenBank/DDBJ databases">
        <title>The genome of a short-lived fish provides insights into sex chromosome evolution and the genetic control of aging.</title>
        <authorList>
            <person name="Reichwald K."/>
            <person name="Felder M."/>
            <person name="Petzold A."/>
            <person name="Koch P."/>
            <person name="Groth M."/>
            <person name="Platzer M."/>
        </authorList>
    </citation>
    <scope>NUCLEOTIDE SEQUENCE</scope>
    <source>
        <tissue evidence="2">Brain</tissue>
    </source>
</reference>
<keyword evidence="1" id="KW-0732">Signal</keyword>
<accession>A0A1A8H502</accession>
<dbReference type="AlphaFoldDB" id="A0A1A8H502"/>
<feature type="non-terminal residue" evidence="2">
    <location>
        <position position="1"/>
    </location>
</feature>
<gene>
    <name evidence="2" type="primary">Nfu_g_1_002263</name>
</gene>
<name>A0A1A8H502_9TELE</name>
<evidence type="ECO:0000313" key="2">
    <source>
        <dbReference type="EMBL" id="SBQ79291.1"/>
    </source>
</evidence>
<proteinExistence type="predicted"/>
<sequence>HSTSRSNISSLSLILWQLEPLSSFWTNGLEERFYCDHRHLQLTGKSLNRKKIQMSSPTAPCATSSKMFFFFLIKMVTHGHFFHVSFALCCIKQPILILGKYAFNCSTNYLWTSYDEY</sequence>
<dbReference type="EMBL" id="HAEB01006039">
    <property type="protein sequence ID" value="SBQ52566.1"/>
    <property type="molecule type" value="Transcribed_RNA"/>
</dbReference>
<protein>
    <submittedName>
        <fullName evidence="2">Uncharacterized protein</fullName>
    </submittedName>
</protein>
<feature type="chain" id="PRO_5015056832" evidence="1">
    <location>
        <begin position="24"/>
        <end position="117"/>
    </location>
</feature>